<gene>
    <name evidence="6" type="ORF">C8N43_0728</name>
</gene>
<evidence type="ECO:0000313" key="6">
    <source>
        <dbReference type="EMBL" id="PTX56077.1"/>
    </source>
</evidence>
<reference evidence="6 7" key="1">
    <citation type="submission" date="2018-04" db="EMBL/GenBank/DDBJ databases">
        <title>Genomic Encyclopedia of Archaeal and Bacterial Type Strains, Phase II (KMG-II): from individual species to whole genera.</title>
        <authorList>
            <person name="Goeker M."/>
        </authorList>
    </citation>
    <scope>NUCLEOTIDE SEQUENCE [LARGE SCALE GENOMIC DNA]</scope>
    <source>
        <strain evidence="6 7">DSM 100977</strain>
    </source>
</reference>
<accession>A0A2T6BJ40</accession>
<dbReference type="GO" id="GO:0022857">
    <property type="term" value="F:transmembrane transporter activity"/>
    <property type="evidence" value="ECO:0007669"/>
    <property type="project" value="InterPro"/>
</dbReference>
<dbReference type="PROSITE" id="PS50850">
    <property type="entry name" value="MFS"/>
    <property type="match status" value="1"/>
</dbReference>
<evidence type="ECO:0000256" key="3">
    <source>
        <dbReference type="ARBA" id="ARBA00023136"/>
    </source>
</evidence>
<dbReference type="Proteomes" id="UP000243978">
    <property type="component" value="Unassembled WGS sequence"/>
</dbReference>
<evidence type="ECO:0000259" key="5">
    <source>
        <dbReference type="PROSITE" id="PS50850"/>
    </source>
</evidence>
<dbReference type="Gene3D" id="1.20.1250.20">
    <property type="entry name" value="MFS general substrate transporter like domains"/>
    <property type="match status" value="1"/>
</dbReference>
<feature type="transmembrane region" description="Helical" evidence="4">
    <location>
        <begin position="313"/>
        <end position="336"/>
    </location>
</feature>
<feature type="transmembrane region" description="Helical" evidence="4">
    <location>
        <begin position="20"/>
        <end position="41"/>
    </location>
</feature>
<dbReference type="RefSeq" id="WP_107844306.1">
    <property type="nucleotide sequence ID" value="NZ_QBKS01000001.1"/>
</dbReference>
<feature type="transmembrane region" description="Helical" evidence="4">
    <location>
        <begin position="53"/>
        <end position="71"/>
    </location>
</feature>
<feature type="transmembrane region" description="Helical" evidence="4">
    <location>
        <begin position="223"/>
        <end position="241"/>
    </location>
</feature>
<feature type="transmembrane region" description="Helical" evidence="4">
    <location>
        <begin position="381"/>
        <end position="403"/>
    </location>
</feature>
<dbReference type="SUPFAM" id="SSF103473">
    <property type="entry name" value="MFS general substrate transporter"/>
    <property type="match status" value="1"/>
</dbReference>
<dbReference type="PANTHER" id="PTHR23534:SF1">
    <property type="entry name" value="MAJOR FACILITATOR SUPERFAMILY PROTEIN"/>
    <property type="match status" value="1"/>
</dbReference>
<protein>
    <submittedName>
        <fullName evidence="6">Putative MFS family arabinose efflux permease</fullName>
    </submittedName>
</protein>
<evidence type="ECO:0000256" key="2">
    <source>
        <dbReference type="ARBA" id="ARBA00022989"/>
    </source>
</evidence>
<feature type="transmembrane region" description="Helical" evidence="4">
    <location>
        <begin position="143"/>
        <end position="161"/>
    </location>
</feature>
<keyword evidence="3 4" id="KW-0472">Membrane</keyword>
<evidence type="ECO:0000256" key="1">
    <source>
        <dbReference type="ARBA" id="ARBA00022692"/>
    </source>
</evidence>
<proteinExistence type="predicted"/>
<dbReference type="InterPro" id="IPR020846">
    <property type="entry name" value="MFS_dom"/>
</dbReference>
<comment type="caution">
    <text evidence="6">The sequence shown here is derived from an EMBL/GenBank/DDBJ whole genome shotgun (WGS) entry which is preliminary data.</text>
</comment>
<sequence length="410" mass="42529">MTMSAAPARSDPRTRRNVAVLVACQAILGAQMPMLFVVGGLVGNSLTPNPCLATLPISMIVFGSMTTAPWISPLMQKRGRRTGFIIGALGGALGAAVAGFGLYIGSFLLLLLGSYISGIYMSAQGFYRFAAADGASDRFRAKAISYVMAGGLLSAIIGPQLNKIMFDFSVIPFLGSYVAIVVLNLCGLFLFFLLDLPNAAAMAAARTGEAVRSKMELLKTPRIGVAVICGMVSYALMNLVMTSTPLAVMGCGFSADNANDIVSAHVLAMFIPSFFTGHLINRFGVEKIVAAGLVILGLAGVVALTGVTLENFFIALILLGLGWNFGFIGATTMLASSHTTAERGVVQGLNDSIVFGCVTMASLASGGLMNCSGGSPVEGWTAVNLAMVPFLTLAGGALIWLALRPKTAAV</sequence>
<feature type="transmembrane region" description="Helical" evidence="4">
    <location>
        <begin position="288"/>
        <end position="307"/>
    </location>
</feature>
<feature type="transmembrane region" description="Helical" evidence="4">
    <location>
        <begin position="110"/>
        <end position="131"/>
    </location>
</feature>
<dbReference type="OrthoDB" id="8558006at2"/>
<dbReference type="AlphaFoldDB" id="A0A2T6BJ40"/>
<organism evidence="6 7">
    <name type="scientific">Litoreibacter ponti</name>
    <dbReference type="NCBI Taxonomy" id="1510457"/>
    <lineage>
        <taxon>Bacteria</taxon>
        <taxon>Pseudomonadati</taxon>
        <taxon>Pseudomonadota</taxon>
        <taxon>Alphaproteobacteria</taxon>
        <taxon>Rhodobacterales</taxon>
        <taxon>Roseobacteraceae</taxon>
        <taxon>Litoreibacter</taxon>
    </lineage>
</organism>
<dbReference type="EMBL" id="QBKS01000001">
    <property type="protein sequence ID" value="PTX56077.1"/>
    <property type="molecule type" value="Genomic_DNA"/>
</dbReference>
<dbReference type="PANTHER" id="PTHR23534">
    <property type="entry name" value="MFS PERMEASE"/>
    <property type="match status" value="1"/>
</dbReference>
<keyword evidence="1 4" id="KW-0812">Transmembrane</keyword>
<dbReference type="InterPro" id="IPR036259">
    <property type="entry name" value="MFS_trans_sf"/>
</dbReference>
<dbReference type="InterPro" id="IPR011701">
    <property type="entry name" value="MFS"/>
</dbReference>
<keyword evidence="2 4" id="KW-1133">Transmembrane helix</keyword>
<feature type="transmembrane region" description="Helical" evidence="4">
    <location>
        <begin position="83"/>
        <end position="104"/>
    </location>
</feature>
<name>A0A2T6BJ40_9RHOB</name>
<keyword evidence="7" id="KW-1185">Reference proteome</keyword>
<feature type="transmembrane region" description="Helical" evidence="4">
    <location>
        <begin position="348"/>
        <end position="369"/>
    </location>
</feature>
<evidence type="ECO:0000313" key="7">
    <source>
        <dbReference type="Proteomes" id="UP000243978"/>
    </source>
</evidence>
<feature type="transmembrane region" description="Helical" evidence="4">
    <location>
        <begin position="261"/>
        <end position="281"/>
    </location>
</feature>
<dbReference type="Pfam" id="PF07690">
    <property type="entry name" value="MFS_1"/>
    <property type="match status" value="1"/>
</dbReference>
<feature type="domain" description="Major facilitator superfamily (MFS) profile" evidence="5">
    <location>
        <begin position="222"/>
        <end position="410"/>
    </location>
</feature>
<evidence type="ECO:0000256" key="4">
    <source>
        <dbReference type="SAM" id="Phobius"/>
    </source>
</evidence>
<feature type="transmembrane region" description="Helical" evidence="4">
    <location>
        <begin position="173"/>
        <end position="194"/>
    </location>
</feature>